<evidence type="ECO:0000313" key="6">
    <source>
        <dbReference type="RefSeq" id="XP_027201621.1"/>
    </source>
</evidence>
<dbReference type="KEGG" id="dpte:113795616"/>
<feature type="active site" description="Nucleophile" evidence="2">
    <location>
        <position position="429"/>
    </location>
</feature>
<dbReference type="InParanoid" id="A0A6P6Y9J3"/>
<dbReference type="FunFam" id="1.10.246.130:FF:000001">
    <property type="entry name" value="Gamma-glutamyltransferase 5 isoform 1"/>
    <property type="match status" value="1"/>
</dbReference>
<keyword evidence="5" id="KW-1185">Reference proteome</keyword>
<name>A0A6P6Y9J3_DERPT</name>
<keyword evidence="4" id="KW-0812">Transmembrane</keyword>
<keyword evidence="4" id="KW-1133">Transmembrane helix</keyword>
<dbReference type="InterPro" id="IPR043138">
    <property type="entry name" value="GGT_lsub"/>
</dbReference>
<evidence type="ECO:0000313" key="5">
    <source>
        <dbReference type="Proteomes" id="UP000515146"/>
    </source>
</evidence>
<dbReference type="PANTHER" id="PTHR11686">
    <property type="entry name" value="GAMMA GLUTAMYL TRANSPEPTIDASE"/>
    <property type="match status" value="1"/>
</dbReference>
<dbReference type="Gene3D" id="3.60.20.40">
    <property type="match status" value="1"/>
</dbReference>
<feature type="binding site" evidence="3">
    <location>
        <position position="520"/>
    </location>
    <ligand>
        <name>L-glutamate</name>
        <dbReference type="ChEBI" id="CHEBI:29985"/>
    </ligand>
</feature>
<dbReference type="Pfam" id="PF01019">
    <property type="entry name" value="G_glu_transpept"/>
    <property type="match status" value="1"/>
</dbReference>
<keyword evidence="1" id="KW-0800">Toxin</keyword>
<evidence type="ECO:0000256" key="3">
    <source>
        <dbReference type="PIRSR" id="PIRSR600101-2"/>
    </source>
</evidence>
<dbReference type="GO" id="GO:0036374">
    <property type="term" value="F:glutathione hydrolase activity"/>
    <property type="evidence" value="ECO:0007669"/>
    <property type="project" value="InterPro"/>
</dbReference>
<dbReference type="FunFam" id="3.60.20.40:FF:000001">
    <property type="entry name" value="Gamma-glutamyltranspeptidase 1"/>
    <property type="match status" value="1"/>
</dbReference>
<organism evidence="5 6">
    <name type="scientific">Dermatophagoides pteronyssinus</name>
    <name type="common">European house dust mite</name>
    <dbReference type="NCBI Taxonomy" id="6956"/>
    <lineage>
        <taxon>Eukaryota</taxon>
        <taxon>Metazoa</taxon>
        <taxon>Ecdysozoa</taxon>
        <taxon>Arthropoda</taxon>
        <taxon>Chelicerata</taxon>
        <taxon>Arachnida</taxon>
        <taxon>Acari</taxon>
        <taxon>Acariformes</taxon>
        <taxon>Sarcoptiformes</taxon>
        <taxon>Astigmata</taxon>
        <taxon>Psoroptidia</taxon>
        <taxon>Analgoidea</taxon>
        <taxon>Pyroglyphidae</taxon>
        <taxon>Dermatophagoidinae</taxon>
        <taxon>Dermatophagoides</taxon>
    </lineage>
</organism>
<reference evidence="6" key="1">
    <citation type="submission" date="2025-08" db="UniProtKB">
        <authorList>
            <consortium name="RefSeq"/>
        </authorList>
    </citation>
    <scope>IDENTIFICATION</scope>
    <source>
        <strain evidence="6">Airmid</strain>
    </source>
</reference>
<gene>
    <name evidence="6" type="primary">LOC113795616</name>
</gene>
<feature type="binding site" evidence="3">
    <location>
        <position position="133"/>
    </location>
    <ligand>
        <name>L-glutamate</name>
        <dbReference type="ChEBI" id="CHEBI:29985"/>
    </ligand>
</feature>
<keyword evidence="1" id="KW-1202">Platelet aggregation activating toxin</keyword>
<dbReference type="SUPFAM" id="SSF56235">
    <property type="entry name" value="N-terminal nucleophile aminohydrolases (Ntn hydrolases)"/>
    <property type="match status" value="1"/>
</dbReference>
<feature type="binding site" evidence="3">
    <location>
        <begin position="447"/>
        <end position="449"/>
    </location>
    <ligand>
        <name>L-glutamate</name>
        <dbReference type="ChEBI" id="CHEBI:29985"/>
    </ligand>
</feature>
<keyword evidence="4" id="KW-0472">Membrane</keyword>
<dbReference type="RefSeq" id="XP_027201621.1">
    <property type="nucleotide sequence ID" value="XM_027345820.1"/>
</dbReference>
<dbReference type="Gene3D" id="1.10.246.130">
    <property type="match status" value="1"/>
</dbReference>
<dbReference type="PRINTS" id="PR01210">
    <property type="entry name" value="GGTRANSPTASE"/>
</dbReference>
<evidence type="ECO:0000256" key="2">
    <source>
        <dbReference type="PIRSR" id="PIRSR600101-1"/>
    </source>
</evidence>
<evidence type="ECO:0000256" key="1">
    <source>
        <dbReference type="ARBA" id="ARBA00084097"/>
    </source>
</evidence>
<dbReference type="GO" id="GO:0006751">
    <property type="term" value="P:glutathione catabolic process"/>
    <property type="evidence" value="ECO:0007669"/>
    <property type="project" value="InterPro"/>
</dbReference>
<dbReference type="OMA" id="GFMLVHL"/>
<dbReference type="InterPro" id="IPR029055">
    <property type="entry name" value="Ntn_hydrolases_N"/>
</dbReference>
<protein>
    <submittedName>
        <fullName evidence="6">Glutathione hydrolase 1 proenzyme-like</fullName>
    </submittedName>
</protein>
<feature type="binding site" evidence="3">
    <location>
        <begin position="498"/>
        <end position="499"/>
    </location>
    <ligand>
        <name>L-glutamate</name>
        <dbReference type="ChEBI" id="CHEBI:29985"/>
    </ligand>
</feature>
<keyword evidence="1" id="KW-1199">Hemostasis impairing toxin</keyword>
<sequence>MNKIGLILIAVGLLTIAIITSVVVVLKPKTNNTHIDIINDTCPYCNGSTSQLGELCTDSEVKSFHQYAVSTDSNVCAKTGRSIMDEGGNAVDAGIAVLLCMGVTIPESMGLGGGSLIVFYNKTSNNATFVDAREVAPIASSRDMFNSTKSDAEFSNSALGLLSIATPGELAGYWHMFNKYGSKKITWKRLFRDAINFAKNGFPVGRHLEEAISQKRDFIMAYNNLKNVYYNQKTDDFYKHGEILKQPKLAETLTNLSLAKDAKKYFYEELSTKIIEDLQNNTDFPNQKPILTVTDFHGYIVDEKPAYSFNIKDDIKLLTARLPGSGILLSYILKIMLHPKFHHLYPDAKENFNDSVLFYHRLMESYKFAYAKRMYLGDDNYDDCHNITDKITTDKFIEKIVNKIDDKTTHPSKSGFYENDKFQKMDHGTAHVSVLDKHGNAFAASTTVNLYFGSKVMSPSTGLILNNQMDDFNTGKTNAFDLPPSHSNTIHPGKRPLSSMSPSVFIDKTGVRLIIGASGGSKITTAVALVSLRHLWMDDDIKLAIDSARLHHQLYPDHIENENCFPKNILASLEEKNHIIKQIEEGDRGAIVMAVSRSKNGTIRANSDWRKDGTIDGL</sequence>
<dbReference type="PANTHER" id="PTHR11686:SF9">
    <property type="entry name" value="RE13973P"/>
    <property type="match status" value="1"/>
</dbReference>
<accession>A0A6P6Y9J3</accession>
<dbReference type="AlphaFoldDB" id="A0A6P6Y9J3"/>
<dbReference type="InterPro" id="IPR000101">
    <property type="entry name" value="GGT_peptidase"/>
</dbReference>
<dbReference type="GO" id="GO:0005886">
    <property type="term" value="C:plasma membrane"/>
    <property type="evidence" value="ECO:0007669"/>
    <property type="project" value="TreeGrafter"/>
</dbReference>
<dbReference type="OrthoDB" id="1081007at2759"/>
<dbReference type="FunCoup" id="A0A6P6Y9J3">
    <property type="interactions" value="80"/>
</dbReference>
<evidence type="ECO:0000256" key="4">
    <source>
        <dbReference type="SAM" id="Phobius"/>
    </source>
</evidence>
<feature type="transmembrane region" description="Helical" evidence="4">
    <location>
        <begin position="6"/>
        <end position="26"/>
    </location>
</feature>
<feature type="binding site" evidence="3">
    <location>
        <position position="471"/>
    </location>
    <ligand>
        <name>L-glutamate</name>
        <dbReference type="ChEBI" id="CHEBI:29985"/>
    </ligand>
</feature>
<proteinExistence type="predicted"/>
<dbReference type="InterPro" id="IPR043137">
    <property type="entry name" value="GGT_ssub_C"/>
</dbReference>
<dbReference type="Proteomes" id="UP000515146">
    <property type="component" value="Unplaced"/>
</dbReference>